<keyword evidence="8 11" id="KW-0243">Dynein</keyword>
<dbReference type="AlphaFoldDB" id="A0AA36CQ72"/>
<keyword evidence="3 11" id="KW-0813">Transport</keyword>
<sequence length="425" mass="46444">MVDALNLNFNHAIASPRNAEPEEEKIWTKILTEVSAKSRNTMQGASIIVLGDSAAGKTSLLSKLEKIDNPNKGSALEYHCLSVQPDARDSSYAYSLGTAGGALGPAENLTLPLWVLDGNEKFAPLLRHALSANTPSKTVVIIAVSLDNPSPVHSLRRWASIVAKEIASKYEPAVVNEAKQGQERFWQEYVEPLESSMTASMAPGLEDTGLLPLEQGVLTENYGVSMIVVVTKADLVNERSEQAMDKVLCDVRRFCLQYGAALVYTTTKNPKNTQLLAKYIVHRAYGLPFTTSAQMIDRDTIFVPAGWDSEKKIEIVRSNITEIDVLEPNREKVNVVKEPEVIAEDTQVFLARFADMLAKDSATNGQKKVDDAGATASDSPLASFFSNLLKDKPQSTRTAAPVSEEQQQAQIEKIFQKSDETDSAA</sequence>
<keyword evidence="5 11" id="KW-0493">Microtubule</keyword>
<evidence type="ECO:0000256" key="4">
    <source>
        <dbReference type="ARBA" id="ARBA00022490"/>
    </source>
</evidence>
<keyword evidence="9 11" id="KW-0505">Motor protein</keyword>
<evidence type="ECO:0000256" key="3">
    <source>
        <dbReference type="ARBA" id="ARBA00022448"/>
    </source>
</evidence>
<dbReference type="GO" id="GO:0045504">
    <property type="term" value="F:dynein heavy chain binding"/>
    <property type="evidence" value="ECO:0007669"/>
    <property type="project" value="TreeGrafter"/>
</dbReference>
<evidence type="ECO:0000313" key="13">
    <source>
        <dbReference type="EMBL" id="CAJ0572985.1"/>
    </source>
</evidence>
<comment type="subcellular location">
    <subcellularLocation>
        <location evidence="1 11">Cytoplasm</location>
        <location evidence="1 11">Cytoskeleton</location>
    </subcellularLocation>
</comment>
<dbReference type="InterPro" id="IPR022780">
    <property type="entry name" value="Dynein_light_int_chain"/>
</dbReference>
<evidence type="ECO:0000256" key="12">
    <source>
        <dbReference type="SAM" id="MobiDB-lite"/>
    </source>
</evidence>
<comment type="subunit">
    <text evidence="11">Homodimer. The cytoplasmic dynein 1 complex consists of two catalytic heavy chains (HCs) and a number of non-catalytic subunits presented by intermediate chains (ICs).</text>
</comment>
<comment type="caution">
    <text evidence="13">The sequence shown here is derived from an EMBL/GenBank/DDBJ whole genome shotgun (WGS) entry which is preliminary data.</text>
</comment>
<dbReference type="GO" id="GO:0005813">
    <property type="term" value="C:centrosome"/>
    <property type="evidence" value="ECO:0007669"/>
    <property type="project" value="TreeGrafter"/>
</dbReference>
<keyword evidence="10 11" id="KW-0206">Cytoskeleton</keyword>
<dbReference type="Pfam" id="PF05783">
    <property type="entry name" value="DLIC"/>
    <property type="match status" value="1"/>
</dbReference>
<evidence type="ECO:0000256" key="7">
    <source>
        <dbReference type="ARBA" id="ARBA00022840"/>
    </source>
</evidence>
<feature type="region of interest" description="Disordered" evidence="12">
    <location>
        <begin position="392"/>
        <end position="425"/>
    </location>
</feature>
<dbReference type="GO" id="GO:0007018">
    <property type="term" value="P:microtubule-based movement"/>
    <property type="evidence" value="ECO:0007669"/>
    <property type="project" value="InterPro"/>
</dbReference>
<name>A0AA36CQ72_9BILA</name>
<dbReference type="GO" id="GO:0000226">
    <property type="term" value="P:microtubule cytoskeleton organization"/>
    <property type="evidence" value="ECO:0007669"/>
    <property type="project" value="TreeGrafter"/>
</dbReference>
<keyword evidence="4 11" id="KW-0963">Cytoplasm</keyword>
<evidence type="ECO:0000256" key="9">
    <source>
        <dbReference type="ARBA" id="ARBA00023175"/>
    </source>
</evidence>
<dbReference type="SUPFAM" id="SSF52540">
    <property type="entry name" value="P-loop containing nucleoside triphosphate hydrolases"/>
    <property type="match status" value="1"/>
</dbReference>
<gene>
    <name evidence="13" type="ORF">MSPICULIGERA_LOCUS11355</name>
</gene>
<evidence type="ECO:0000256" key="8">
    <source>
        <dbReference type="ARBA" id="ARBA00023017"/>
    </source>
</evidence>
<evidence type="ECO:0000256" key="10">
    <source>
        <dbReference type="ARBA" id="ARBA00023212"/>
    </source>
</evidence>
<dbReference type="GO" id="GO:0005874">
    <property type="term" value="C:microtubule"/>
    <property type="evidence" value="ECO:0007669"/>
    <property type="project" value="UniProtKB-KW"/>
</dbReference>
<evidence type="ECO:0000256" key="6">
    <source>
        <dbReference type="ARBA" id="ARBA00022741"/>
    </source>
</evidence>
<comment type="similarity">
    <text evidence="2 11">Belongs to the dynein light intermediate chain family.</text>
</comment>
<evidence type="ECO:0000313" key="14">
    <source>
        <dbReference type="Proteomes" id="UP001177023"/>
    </source>
</evidence>
<organism evidence="13 14">
    <name type="scientific">Mesorhabditis spiculigera</name>
    <dbReference type="NCBI Taxonomy" id="96644"/>
    <lineage>
        <taxon>Eukaryota</taxon>
        <taxon>Metazoa</taxon>
        <taxon>Ecdysozoa</taxon>
        <taxon>Nematoda</taxon>
        <taxon>Chromadorea</taxon>
        <taxon>Rhabditida</taxon>
        <taxon>Rhabditina</taxon>
        <taxon>Rhabditomorpha</taxon>
        <taxon>Rhabditoidea</taxon>
        <taxon>Rhabditidae</taxon>
        <taxon>Mesorhabditinae</taxon>
        <taxon>Mesorhabditis</taxon>
    </lineage>
</organism>
<feature type="non-terminal residue" evidence="13">
    <location>
        <position position="425"/>
    </location>
</feature>
<feature type="compositionally biased region" description="Basic and acidic residues" evidence="12">
    <location>
        <begin position="414"/>
        <end position="425"/>
    </location>
</feature>
<proteinExistence type="inferred from homology"/>
<accession>A0AA36CQ72</accession>
<dbReference type="Proteomes" id="UP001177023">
    <property type="component" value="Unassembled WGS sequence"/>
</dbReference>
<dbReference type="InterPro" id="IPR027417">
    <property type="entry name" value="P-loop_NTPase"/>
</dbReference>
<evidence type="ECO:0000256" key="5">
    <source>
        <dbReference type="ARBA" id="ARBA00022701"/>
    </source>
</evidence>
<evidence type="ECO:0000256" key="11">
    <source>
        <dbReference type="RuleBase" id="RU366047"/>
    </source>
</evidence>
<protein>
    <recommendedName>
        <fullName evidence="11">Dynein light intermediate chain</fullName>
    </recommendedName>
</protein>
<keyword evidence="6 11" id="KW-0547">Nucleotide-binding</keyword>
<reference evidence="13" key="1">
    <citation type="submission" date="2023-06" db="EMBL/GenBank/DDBJ databases">
        <authorList>
            <person name="Delattre M."/>
        </authorList>
    </citation>
    <scope>NUCLEOTIDE SEQUENCE</scope>
    <source>
        <strain evidence="13">AF72</strain>
    </source>
</reference>
<evidence type="ECO:0000256" key="1">
    <source>
        <dbReference type="ARBA" id="ARBA00004245"/>
    </source>
</evidence>
<dbReference type="Gene3D" id="3.40.50.300">
    <property type="entry name" value="P-loop containing nucleotide triphosphate hydrolases"/>
    <property type="match status" value="1"/>
</dbReference>
<keyword evidence="7 11" id="KW-0067">ATP-binding</keyword>
<dbReference type="PANTHER" id="PTHR12688:SF0">
    <property type="entry name" value="DYNEIN LIGHT INTERMEDIATE CHAIN"/>
    <property type="match status" value="1"/>
</dbReference>
<dbReference type="PANTHER" id="PTHR12688">
    <property type="entry name" value="DYNEIN LIGHT INTERMEDIATE CHAIN"/>
    <property type="match status" value="1"/>
</dbReference>
<dbReference type="GO" id="GO:0005524">
    <property type="term" value="F:ATP binding"/>
    <property type="evidence" value="ECO:0007669"/>
    <property type="project" value="UniProtKB-KW"/>
</dbReference>
<comment type="function">
    <text evidence="11">Acts as one of several non-catalytic accessory components of the cytoplasmic dynein 1 complex that are thought to be involved in linking dynein to cargos and to adapter proteins that regulate dynein function. Cytoplasmic dynein 1 acts as a motor for the intracellular retrograde motility of vesicles and organelles along microtubules. May play a role in binding dynein to membranous organelles or chromosomes.</text>
</comment>
<dbReference type="GO" id="GO:0005868">
    <property type="term" value="C:cytoplasmic dynein complex"/>
    <property type="evidence" value="ECO:0007669"/>
    <property type="project" value="UniProtKB-UniRule"/>
</dbReference>
<dbReference type="InterPro" id="IPR008467">
    <property type="entry name" value="Dynein1_light_intermed_chain"/>
</dbReference>
<dbReference type="EMBL" id="CATQJA010002610">
    <property type="protein sequence ID" value="CAJ0572985.1"/>
    <property type="molecule type" value="Genomic_DNA"/>
</dbReference>
<keyword evidence="14" id="KW-1185">Reference proteome</keyword>
<evidence type="ECO:0000256" key="2">
    <source>
        <dbReference type="ARBA" id="ARBA00006831"/>
    </source>
</evidence>